<name>A0A0C2JGP2_THEKT</name>
<keyword evidence="1" id="KW-0732">Signal</keyword>
<reference evidence="2 3" key="1">
    <citation type="journal article" date="2014" name="Genome Biol. Evol.">
        <title>The genome of the myxosporean Thelohanellus kitauei shows adaptations to nutrient acquisition within its fish host.</title>
        <authorList>
            <person name="Yang Y."/>
            <person name="Xiong J."/>
            <person name="Zhou Z."/>
            <person name="Huo F."/>
            <person name="Miao W."/>
            <person name="Ran C."/>
            <person name="Liu Y."/>
            <person name="Zhang J."/>
            <person name="Feng J."/>
            <person name="Wang M."/>
            <person name="Wang M."/>
            <person name="Wang L."/>
            <person name="Yao B."/>
        </authorList>
    </citation>
    <scope>NUCLEOTIDE SEQUENCE [LARGE SCALE GENOMIC DNA]</scope>
    <source>
        <strain evidence="2">Wuqing</strain>
    </source>
</reference>
<evidence type="ECO:0000256" key="1">
    <source>
        <dbReference type="SAM" id="SignalP"/>
    </source>
</evidence>
<dbReference type="Proteomes" id="UP000031668">
    <property type="component" value="Unassembled WGS sequence"/>
</dbReference>
<dbReference type="AlphaFoldDB" id="A0A0C2JGP2"/>
<protein>
    <recommendedName>
        <fullName evidence="4">CUB domain-containing protein</fullName>
    </recommendedName>
</protein>
<keyword evidence="3" id="KW-1185">Reference proteome</keyword>
<dbReference type="EMBL" id="JWZT01002857">
    <property type="protein sequence ID" value="KII68448.1"/>
    <property type="molecule type" value="Genomic_DNA"/>
</dbReference>
<evidence type="ECO:0000313" key="3">
    <source>
        <dbReference type="Proteomes" id="UP000031668"/>
    </source>
</evidence>
<evidence type="ECO:0000313" key="2">
    <source>
        <dbReference type="EMBL" id="KII68448.1"/>
    </source>
</evidence>
<evidence type="ECO:0008006" key="4">
    <source>
        <dbReference type="Google" id="ProtNLM"/>
    </source>
</evidence>
<comment type="caution">
    <text evidence="2">The sequence shown here is derived from an EMBL/GenBank/DDBJ whole genome shotgun (WGS) entry which is preliminary data.</text>
</comment>
<feature type="chain" id="PRO_5002151312" description="CUB domain-containing protein" evidence="1">
    <location>
        <begin position="18"/>
        <end position="342"/>
    </location>
</feature>
<feature type="signal peptide" evidence="1">
    <location>
        <begin position="1"/>
        <end position="17"/>
    </location>
</feature>
<proteinExistence type="predicted"/>
<sequence>MYAVLLAILLSVKLFRSQDYEYLFNYIYNFKEPSLCLNGVCAINFDLGGKTQTFPSSEIRFYNPNLMLCGLEFKIVRVAQIDQTGHEIPFFTANMNKPQRLFYAQPTVSNYCYCNPQIQLTSTSSTAFPFSSPGTTVVYPYTKLDCSPVQALLSSTQVYLTNGTRLDHSFGVLDIDVSVFRSRGYMLNFPRNATQFVKPGDVWINFTLSRFEWAGDVPCESEKKSAEGVIITFYVAGKQAADLINDTYDVGNGRSQAYNMESGIAVMTGVALKDDEIIQVLPKYLGTEPSGYRSFFSLRLARFEQSYSYEGVYLFQDPQSTCGGTLIGNPGEEGEVPEEKCL</sequence>
<gene>
    <name evidence="2" type="ORF">RF11_10806</name>
</gene>
<accession>A0A0C2JGP2</accession>
<dbReference type="OrthoDB" id="6020149at2759"/>
<organism evidence="2 3">
    <name type="scientific">Thelohanellus kitauei</name>
    <name type="common">Myxosporean</name>
    <dbReference type="NCBI Taxonomy" id="669202"/>
    <lineage>
        <taxon>Eukaryota</taxon>
        <taxon>Metazoa</taxon>
        <taxon>Cnidaria</taxon>
        <taxon>Myxozoa</taxon>
        <taxon>Myxosporea</taxon>
        <taxon>Bivalvulida</taxon>
        <taxon>Platysporina</taxon>
        <taxon>Myxobolidae</taxon>
        <taxon>Thelohanellus</taxon>
    </lineage>
</organism>